<dbReference type="PANTHER" id="PTHR43415">
    <property type="entry name" value="SPERMIDINE N(1)-ACETYLTRANSFERASE"/>
    <property type="match status" value="1"/>
</dbReference>
<accession>A0ABN1IVU6</accession>
<dbReference type="EMBL" id="BAAACF010000001">
    <property type="protein sequence ID" value="GAA0722331.1"/>
    <property type="molecule type" value="Genomic_DNA"/>
</dbReference>
<dbReference type="Pfam" id="PF00583">
    <property type="entry name" value="Acetyltransf_1"/>
    <property type="match status" value="1"/>
</dbReference>
<dbReference type="CDD" id="cd04301">
    <property type="entry name" value="NAT_SF"/>
    <property type="match status" value="1"/>
</dbReference>
<evidence type="ECO:0000313" key="2">
    <source>
        <dbReference type="EMBL" id="GAA0722331.1"/>
    </source>
</evidence>
<dbReference type="PANTHER" id="PTHR43415:SF3">
    <property type="entry name" value="GNAT-FAMILY ACETYLTRANSFERASE"/>
    <property type="match status" value="1"/>
</dbReference>
<dbReference type="NCBIfam" id="NF040503">
    <property type="entry name" value="resist_ArsN1a"/>
    <property type="match status" value="1"/>
</dbReference>
<dbReference type="InterPro" id="IPR000182">
    <property type="entry name" value="GNAT_dom"/>
</dbReference>
<dbReference type="Proteomes" id="UP001500339">
    <property type="component" value="Unassembled WGS sequence"/>
</dbReference>
<feature type="domain" description="N-acetyltransferase" evidence="1">
    <location>
        <begin position="3"/>
        <end position="164"/>
    </location>
</feature>
<sequence length="164" mass="18974">MDYNKRQAKIEDIPYITSIYNQGIEDKIATLETRLRNVDEMKEWLTSRADRYKVLVIEDQEGILRGWASINVFNLRCCYSGVGDISIYVERNMRGKGIGKLILNYLVETAKEQNFHKLVLSTFEFNDVGKNLYKSTGFREVGTYINQGVLDGKFVNITIMEKLL</sequence>
<reference evidence="2 3" key="1">
    <citation type="journal article" date="2019" name="Int. J. Syst. Evol. Microbiol.">
        <title>The Global Catalogue of Microorganisms (GCM) 10K type strain sequencing project: providing services to taxonomists for standard genome sequencing and annotation.</title>
        <authorList>
            <consortium name="The Broad Institute Genomics Platform"/>
            <consortium name="The Broad Institute Genome Sequencing Center for Infectious Disease"/>
            <person name="Wu L."/>
            <person name="Ma J."/>
        </authorList>
    </citation>
    <scope>NUCLEOTIDE SEQUENCE [LARGE SCALE GENOMIC DNA]</scope>
    <source>
        <strain evidence="2 3">JCM 1405</strain>
    </source>
</reference>
<name>A0ABN1IVU6_9CLOT</name>
<dbReference type="InterPro" id="IPR016181">
    <property type="entry name" value="Acyl_CoA_acyltransferase"/>
</dbReference>
<evidence type="ECO:0000313" key="3">
    <source>
        <dbReference type="Proteomes" id="UP001500339"/>
    </source>
</evidence>
<proteinExistence type="predicted"/>
<gene>
    <name evidence="2" type="ORF">GCM10008905_13710</name>
</gene>
<comment type="caution">
    <text evidence="2">The sequence shown here is derived from an EMBL/GenBank/DDBJ whole genome shotgun (WGS) entry which is preliminary data.</text>
</comment>
<evidence type="ECO:0000259" key="1">
    <source>
        <dbReference type="PROSITE" id="PS51186"/>
    </source>
</evidence>
<protein>
    <submittedName>
        <fullName evidence="2">Arsinothricin resistance N-acetyltransferase ArsN1</fullName>
    </submittedName>
</protein>
<dbReference type="RefSeq" id="WP_343768119.1">
    <property type="nucleotide sequence ID" value="NZ_BAAACF010000001.1"/>
</dbReference>
<dbReference type="Gene3D" id="3.40.630.30">
    <property type="match status" value="1"/>
</dbReference>
<organism evidence="2 3">
    <name type="scientific">Clostridium malenominatum</name>
    <dbReference type="NCBI Taxonomy" id="1539"/>
    <lineage>
        <taxon>Bacteria</taxon>
        <taxon>Bacillati</taxon>
        <taxon>Bacillota</taxon>
        <taxon>Clostridia</taxon>
        <taxon>Eubacteriales</taxon>
        <taxon>Clostridiaceae</taxon>
        <taxon>Clostridium</taxon>
    </lineage>
</organism>
<dbReference type="PROSITE" id="PS51186">
    <property type="entry name" value="GNAT"/>
    <property type="match status" value="1"/>
</dbReference>
<dbReference type="SUPFAM" id="SSF55729">
    <property type="entry name" value="Acyl-CoA N-acyltransferases (Nat)"/>
    <property type="match status" value="1"/>
</dbReference>
<keyword evidence="3" id="KW-1185">Reference proteome</keyword>